<sequence>MRWKALPALLLLLSAAACTSDRTTAGAPGTPAGSPAGSASPTAGAMLAADCGTHDLGHRSELPPASLSCLLDAVSAHRPAVLRVTRLTIEGDPIRFTYTVQQDGRVEVLTDTREDAFGHRGVMRELCTGPAAGPPALEFAQCSTPTPVR</sequence>
<keyword evidence="4" id="KW-1185">Reference proteome</keyword>
<dbReference type="AlphaFoldDB" id="A0A8J3NW30"/>
<accession>A0A8J3NW30</accession>
<evidence type="ECO:0000256" key="2">
    <source>
        <dbReference type="SAM" id="SignalP"/>
    </source>
</evidence>
<dbReference type="Proteomes" id="UP000619293">
    <property type="component" value="Unassembled WGS sequence"/>
</dbReference>
<gene>
    <name evidence="3" type="ORF">Cch02nite_81640</name>
</gene>
<organism evidence="3 4">
    <name type="scientific">Catellatospora chokoriensis</name>
    <dbReference type="NCBI Taxonomy" id="310353"/>
    <lineage>
        <taxon>Bacteria</taxon>
        <taxon>Bacillati</taxon>
        <taxon>Actinomycetota</taxon>
        <taxon>Actinomycetes</taxon>
        <taxon>Micromonosporales</taxon>
        <taxon>Micromonosporaceae</taxon>
        <taxon>Catellatospora</taxon>
    </lineage>
</organism>
<feature type="region of interest" description="Disordered" evidence="1">
    <location>
        <begin position="22"/>
        <end position="41"/>
    </location>
</feature>
<feature type="chain" id="PRO_5038678594" evidence="2">
    <location>
        <begin position="20"/>
        <end position="149"/>
    </location>
</feature>
<keyword evidence="2" id="KW-0732">Signal</keyword>
<evidence type="ECO:0000313" key="4">
    <source>
        <dbReference type="Proteomes" id="UP000619293"/>
    </source>
</evidence>
<comment type="caution">
    <text evidence="3">The sequence shown here is derived from an EMBL/GenBank/DDBJ whole genome shotgun (WGS) entry which is preliminary data.</text>
</comment>
<evidence type="ECO:0000313" key="3">
    <source>
        <dbReference type="EMBL" id="GIF94720.1"/>
    </source>
</evidence>
<proteinExistence type="predicted"/>
<name>A0A8J3NW30_9ACTN</name>
<reference evidence="3 4" key="1">
    <citation type="submission" date="2021-01" db="EMBL/GenBank/DDBJ databases">
        <title>Whole genome shotgun sequence of Catellatospora chokoriensis NBRC 107358.</title>
        <authorList>
            <person name="Komaki H."/>
            <person name="Tamura T."/>
        </authorList>
    </citation>
    <scope>NUCLEOTIDE SEQUENCE [LARGE SCALE GENOMIC DNA]</scope>
    <source>
        <strain evidence="3 4">NBRC 107358</strain>
    </source>
</reference>
<protein>
    <submittedName>
        <fullName evidence="3">Uncharacterized protein</fullName>
    </submittedName>
</protein>
<evidence type="ECO:0000256" key="1">
    <source>
        <dbReference type="SAM" id="MobiDB-lite"/>
    </source>
</evidence>
<dbReference type="PROSITE" id="PS51257">
    <property type="entry name" value="PROKAR_LIPOPROTEIN"/>
    <property type="match status" value="1"/>
</dbReference>
<feature type="signal peptide" evidence="2">
    <location>
        <begin position="1"/>
        <end position="19"/>
    </location>
</feature>
<dbReference type="EMBL" id="BONG01000113">
    <property type="protein sequence ID" value="GIF94720.1"/>
    <property type="molecule type" value="Genomic_DNA"/>
</dbReference>